<keyword evidence="5" id="KW-1185">Reference proteome</keyword>
<dbReference type="OrthoDB" id="197155at2759"/>
<feature type="short sequence motif" description="DGA/G" evidence="2">
    <location>
        <begin position="190"/>
        <end position="192"/>
    </location>
</feature>
<dbReference type="PANTHER" id="PTHR12406">
    <property type="entry name" value="CALCIUM-INDEPENDENT PHOSPHOLIPASE A2 IPLA2 -RELATED"/>
    <property type="match status" value="1"/>
</dbReference>
<accession>A0A0M3JVF4</accession>
<dbReference type="InterPro" id="IPR016035">
    <property type="entry name" value="Acyl_Trfase/lysoPLipase"/>
</dbReference>
<dbReference type="GO" id="GO:0005737">
    <property type="term" value="C:cytoplasm"/>
    <property type="evidence" value="ECO:0007669"/>
    <property type="project" value="TreeGrafter"/>
</dbReference>
<dbReference type="InterPro" id="IPR002641">
    <property type="entry name" value="PNPLA_dom"/>
</dbReference>
<dbReference type="Pfam" id="PF01734">
    <property type="entry name" value="Patatin"/>
    <property type="match status" value="1"/>
</dbReference>
<dbReference type="Gene3D" id="3.40.1090.10">
    <property type="entry name" value="Cytosolic phospholipase A2 catalytic domain"/>
    <property type="match status" value="1"/>
</dbReference>
<dbReference type="GO" id="GO:0016020">
    <property type="term" value="C:membrane"/>
    <property type="evidence" value="ECO:0007669"/>
    <property type="project" value="TreeGrafter"/>
</dbReference>
<reference evidence="6" key="1">
    <citation type="submission" date="2017-02" db="UniProtKB">
        <authorList>
            <consortium name="WormBaseParasite"/>
        </authorList>
    </citation>
    <scope>IDENTIFICATION</scope>
</reference>
<organism evidence="6">
    <name type="scientific">Anisakis simplex</name>
    <name type="common">Herring worm</name>
    <dbReference type="NCBI Taxonomy" id="6269"/>
    <lineage>
        <taxon>Eukaryota</taxon>
        <taxon>Metazoa</taxon>
        <taxon>Ecdysozoa</taxon>
        <taxon>Nematoda</taxon>
        <taxon>Chromadorea</taxon>
        <taxon>Rhabditida</taxon>
        <taxon>Spirurina</taxon>
        <taxon>Ascaridomorpha</taxon>
        <taxon>Ascaridoidea</taxon>
        <taxon>Anisakidae</taxon>
        <taxon>Anisakis</taxon>
        <taxon>Anisakis simplex complex</taxon>
    </lineage>
</organism>
<feature type="active site" description="Nucleophile" evidence="2">
    <location>
        <position position="66"/>
    </location>
</feature>
<protein>
    <submittedName>
        <fullName evidence="6">PNPLA domain-containing protein</fullName>
    </submittedName>
</protein>
<evidence type="ECO:0000256" key="1">
    <source>
        <dbReference type="ARBA" id="ARBA00023098"/>
    </source>
</evidence>
<dbReference type="SUPFAM" id="SSF52151">
    <property type="entry name" value="FabD/lysophospholipase-like"/>
    <property type="match status" value="1"/>
</dbReference>
<feature type="short sequence motif" description="GXGXXG" evidence="2">
    <location>
        <begin position="33"/>
        <end position="38"/>
    </location>
</feature>
<dbReference type="WBParaSite" id="ASIM_0001220601-mRNA-1">
    <property type="protein sequence ID" value="ASIM_0001220601-mRNA-1"/>
    <property type="gene ID" value="ASIM_0001220601"/>
</dbReference>
<feature type="active site" description="Proton acceptor" evidence="2">
    <location>
        <position position="190"/>
    </location>
</feature>
<dbReference type="PROSITE" id="PS51635">
    <property type="entry name" value="PNPLA"/>
    <property type="match status" value="1"/>
</dbReference>
<name>A0A0M3JVF4_ANISI</name>
<proteinExistence type="predicted"/>
<feature type="domain" description="PNPLA" evidence="3">
    <location>
        <begin position="29"/>
        <end position="203"/>
    </location>
</feature>
<keyword evidence="1 2" id="KW-0443">Lipid metabolism</keyword>
<dbReference type="GO" id="GO:0055088">
    <property type="term" value="P:lipid homeostasis"/>
    <property type="evidence" value="ECO:0007669"/>
    <property type="project" value="TreeGrafter"/>
</dbReference>
<evidence type="ECO:0000313" key="6">
    <source>
        <dbReference type="WBParaSite" id="ASIM_0001220601-mRNA-1"/>
    </source>
</evidence>
<sequence>MAVKRIGNEAMLHYPKRILFIGECAELALSFSGCGFLGTYHFGVLSCFNRNGKPILRKTKRCAGASSGSLVAALLVLSPGKAKEGLNMVYALAKELSSLKFGAITPGFSLNERLTKIVDEHIPDDISPAQGKLFISLTHQKKHNNLIVSKFKSREYLIKCLSASCFIPMYSMGFNAFANPPVIDNEPYIDGGYSNNLPEFDDIPTVTISPFSGNASIAPLDNNPLRSLFEWRMTLGNQQMNVNLQNIVRGAQALFPPSIDVLTSYFRMGYRDAFKFLIENNLLEREEGTAV</sequence>
<evidence type="ECO:0000313" key="4">
    <source>
        <dbReference type="EMBL" id="VDK45569.1"/>
    </source>
</evidence>
<dbReference type="PANTHER" id="PTHR12406:SF38">
    <property type="entry name" value="PNPLA DOMAIN-CONTAINING PROTEIN"/>
    <property type="match status" value="1"/>
</dbReference>
<dbReference type="AlphaFoldDB" id="A0A0M3JVF4"/>
<dbReference type="InterPro" id="IPR033562">
    <property type="entry name" value="PLPL"/>
</dbReference>
<feature type="short sequence motif" description="GXSXG" evidence="2">
    <location>
        <begin position="64"/>
        <end position="68"/>
    </location>
</feature>
<dbReference type="EMBL" id="UYRR01031092">
    <property type="protein sequence ID" value="VDK45569.1"/>
    <property type="molecule type" value="Genomic_DNA"/>
</dbReference>
<evidence type="ECO:0000313" key="5">
    <source>
        <dbReference type="Proteomes" id="UP000267096"/>
    </source>
</evidence>
<keyword evidence="2" id="KW-0378">Hydrolase</keyword>
<dbReference type="GO" id="GO:0019433">
    <property type="term" value="P:triglyceride catabolic process"/>
    <property type="evidence" value="ECO:0007669"/>
    <property type="project" value="TreeGrafter"/>
</dbReference>
<reference evidence="4 5" key="2">
    <citation type="submission" date="2018-11" db="EMBL/GenBank/DDBJ databases">
        <authorList>
            <consortium name="Pathogen Informatics"/>
        </authorList>
    </citation>
    <scope>NUCLEOTIDE SEQUENCE [LARGE SCALE GENOMIC DNA]</scope>
</reference>
<dbReference type="Proteomes" id="UP000267096">
    <property type="component" value="Unassembled WGS sequence"/>
</dbReference>
<gene>
    <name evidence="4" type="ORF">ASIM_LOCUS11672</name>
</gene>
<evidence type="ECO:0000256" key="2">
    <source>
        <dbReference type="PROSITE-ProRule" id="PRU01161"/>
    </source>
</evidence>
<dbReference type="GO" id="GO:0004806">
    <property type="term" value="F:triacylglycerol lipase activity"/>
    <property type="evidence" value="ECO:0007669"/>
    <property type="project" value="TreeGrafter"/>
</dbReference>
<keyword evidence="2" id="KW-0442">Lipid degradation</keyword>
<evidence type="ECO:0000259" key="3">
    <source>
        <dbReference type="PROSITE" id="PS51635"/>
    </source>
</evidence>
<dbReference type="GO" id="GO:0005811">
    <property type="term" value="C:lipid droplet"/>
    <property type="evidence" value="ECO:0007669"/>
    <property type="project" value="TreeGrafter"/>
</dbReference>